<comment type="similarity">
    <text evidence="1">Belongs to the PrpD family.</text>
</comment>
<dbReference type="Gene3D" id="1.10.4100.10">
    <property type="entry name" value="2-methylcitrate dehydratase PrpD"/>
    <property type="match status" value="1"/>
</dbReference>
<dbReference type="Pfam" id="PF03972">
    <property type="entry name" value="MmgE_PrpD_N"/>
    <property type="match status" value="1"/>
</dbReference>
<dbReference type="SUPFAM" id="SSF103378">
    <property type="entry name" value="2-methylcitrate dehydratase PrpD"/>
    <property type="match status" value="1"/>
</dbReference>
<protein>
    <submittedName>
        <fullName evidence="5">MmgE/PrpD family protein</fullName>
    </submittedName>
</protein>
<keyword evidence="6" id="KW-1185">Reference proteome</keyword>
<dbReference type="PANTHER" id="PTHR16943">
    <property type="entry name" value="2-METHYLCITRATE DEHYDRATASE-RELATED"/>
    <property type="match status" value="1"/>
</dbReference>
<dbReference type="Proteomes" id="UP000179467">
    <property type="component" value="Unassembled WGS sequence"/>
</dbReference>
<evidence type="ECO:0000256" key="2">
    <source>
        <dbReference type="SAM" id="MobiDB-lite"/>
    </source>
</evidence>
<dbReference type="InterPro" id="IPR045337">
    <property type="entry name" value="MmgE_PrpD_C"/>
</dbReference>
<comment type="caution">
    <text evidence="5">The sequence shown here is derived from an EMBL/GenBank/DDBJ whole genome shotgun (WGS) entry which is preliminary data.</text>
</comment>
<dbReference type="OrthoDB" id="9795089at2"/>
<dbReference type="Pfam" id="PF19305">
    <property type="entry name" value="MmgE_PrpD_C"/>
    <property type="match status" value="1"/>
</dbReference>
<accession>A0A1S1HFB5</accession>
<dbReference type="InterPro" id="IPR036148">
    <property type="entry name" value="MmgE/PrpD_sf"/>
</dbReference>
<reference evidence="5 6" key="1">
    <citation type="submission" date="2016-09" db="EMBL/GenBank/DDBJ databases">
        <title>Metabolic pathway, cell adaptation mechanisms and a novel monoxygenase revealed through proteogenomic-transcription analysis of a Sphingomonas haloaromaticamans strain degrading the fungicide ortho-phenylphenol.</title>
        <authorList>
            <person name="Perruchon C."/>
            <person name="Papadopoulou E.S."/>
            <person name="Rousidou C."/>
            <person name="Vasileiadis S."/>
            <person name="Tanou G."/>
            <person name="Amoutzias G."/>
            <person name="Molassiotis A."/>
            <person name="Karpouzas D.G."/>
        </authorList>
    </citation>
    <scope>NUCLEOTIDE SEQUENCE [LARGE SCALE GENOMIC DNA]</scope>
    <source>
        <strain evidence="5 6">P3</strain>
    </source>
</reference>
<name>A0A1S1HFB5_9SPHN</name>
<dbReference type="InterPro" id="IPR042183">
    <property type="entry name" value="MmgE/PrpD_sf_1"/>
</dbReference>
<evidence type="ECO:0000313" key="6">
    <source>
        <dbReference type="Proteomes" id="UP000179467"/>
    </source>
</evidence>
<proteinExistence type="inferred from homology"/>
<organism evidence="5 6">
    <name type="scientific">Edaphosphingomonas haloaromaticamans</name>
    <dbReference type="NCBI Taxonomy" id="653954"/>
    <lineage>
        <taxon>Bacteria</taxon>
        <taxon>Pseudomonadati</taxon>
        <taxon>Pseudomonadota</taxon>
        <taxon>Alphaproteobacteria</taxon>
        <taxon>Sphingomonadales</taxon>
        <taxon>Rhizorhabdaceae</taxon>
        <taxon>Edaphosphingomonas</taxon>
    </lineage>
</organism>
<dbReference type="AlphaFoldDB" id="A0A1S1HFB5"/>
<evidence type="ECO:0000256" key="1">
    <source>
        <dbReference type="ARBA" id="ARBA00006174"/>
    </source>
</evidence>
<dbReference type="InterPro" id="IPR005656">
    <property type="entry name" value="MmgE_PrpD"/>
</dbReference>
<dbReference type="RefSeq" id="WP_070933852.1">
    <property type="nucleotide sequence ID" value="NZ_MIPT01000001.1"/>
</dbReference>
<dbReference type="InterPro" id="IPR042188">
    <property type="entry name" value="MmgE/PrpD_sf_2"/>
</dbReference>
<evidence type="ECO:0000259" key="3">
    <source>
        <dbReference type="Pfam" id="PF03972"/>
    </source>
</evidence>
<dbReference type="GO" id="GO:0016829">
    <property type="term" value="F:lyase activity"/>
    <property type="evidence" value="ECO:0007669"/>
    <property type="project" value="InterPro"/>
</dbReference>
<evidence type="ECO:0000259" key="4">
    <source>
        <dbReference type="Pfam" id="PF19305"/>
    </source>
</evidence>
<feature type="domain" description="MmgE/PrpD N-terminal" evidence="3">
    <location>
        <begin position="16"/>
        <end position="240"/>
    </location>
</feature>
<feature type="region of interest" description="Disordered" evidence="2">
    <location>
        <begin position="414"/>
        <end position="435"/>
    </location>
</feature>
<sequence>MSATARILDFACAEHRLPDPARAAALHLLGDTLAAGAAGSTAPGAEGVFAAASGWGQGGDARIIARDARLPAVGAAFVNAFQIHCLEWDAVHEPAVVHALSTVTASLLAAIDRRGGCDPEEALVALAVGVDIASGLGLAAETPLRFFRPATAGCIGSALAVARIEGVENMADVLGLAYSQCAGTMQAHVEGSIALPLQIAGAARSAIAAVDLVKAGLTGPHDALEGPFGYFRLFDEGDPAAYARDLGRTWRIAEVSIKPFPSGRASHAVLATIDMLMRDGAIDAVSIERIEAFVPPLIARLVGRPMKRDMTPAYARLCLPLLVALMLTDERIDPRRFTAATFVDPAILALADRLAITVDDNPDLNALSPQRLAITLRDGTRIERAIPNTLGHPEAAMSAGQTAAKRDLARELARAEPDPRLFSDPLSYFTRPEPA</sequence>
<gene>
    <name evidence="5" type="ORF">BHE75_02191</name>
</gene>
<dbReference type="Gene3D" id="3.30.1330.120">
    <property type="entry name" value="2-methylcitrate dehydratase PrpD"/>
    <property type="match status" value="1"/>
</dbReference>
<dbReference type="EMBL" id="MIPT01000001">
    <property type="protein sequence ID" value="OHT20196.1"/>
    <property type="molecule type" value="Genomic_DNA"/>
</dbReference>
<dbReference type="InterPro" id="IPR045336">
    <property type="entry name" value="MmgE_PrpD_N"/>
</dbReference>
<feature type="domain" description="MmgE/PrpD C-terminal" evidence="4">
    <location>
        <begin position="260"/>
        <end position="405"/>
    </location>
</feature>
<evidence type="ECO:0000313" key="5">
    <source>
        <dbReference type="EMBL" id="OHT20196.1"/>
    </source>
</evidence>
<dbReference type="PANTHER" id="PTHR16943:SF8">
    <property type="entry name" value="2-METHYLCITRATE DEHYDRATASE"/>
    <property type="match status" value="1"/>
</dbReference>